<dbReference type="FunFam" id="3.40.50.720:FF:000084">
    <property type="entry name" value="Short-chain dehydrogenase reductase"/>
    <property type="match status" value="1"/>
</dbReference>
<reference evidence="4" key="1">
    <citation type="journal article" date="2020" name="Fungal Divers.">
        <title>Resolving the Mortierellaceae phylogeny through synthesis of multi-gene phylogenetics and phylogenomics.</title>
        <authorList>
            <person name="Vandepol N."/>
            <person name="Liber J."/>
            <person name="Desiro A."/>
            <person name="Na H."/>
            <person name="Kennedy M."/>
            <person name="Barry K."/>
            <person name="Grigoriev I.V."/>
            <person name="Miller A.N."/>
            <person name="O'Donnell K."/>
            <person name="Stajich J.E."/>
            <person name="Bonito G."/>
        </authorList>
    </citation>
    <scope>NUCLEOTIDE SEQUENCE</scope>
    <source>
        <strain evidence="4">NRRL 6426</strain>
    </source>
</reference>
<dbReference type="Gene3D" id="3.40.50.720">
    <property type="entry name" value="NAD(P)-binding Rossmann-like Domain"/>
    <property type="match status" value="1"/>
</dbReference>
<name>A0A9P5S605_9FUNG</name>
<keyword evidence="3" id="KW-0560">Oxidoreductase</keyword>
<dbReference type="PRINTS" id="PR00081">
    <property type="entry name" value="GDHRDH"/>
</dbReference>
<keyword evidence="2" id="KW-0521">NADP</keyword>
<dbReference type="GO" id="GO:0016614">
    <property type="term" value="F:oxidoreductase activity, acting on CH-OH group of donors"/>
    <property type="evidence" value="ECO:0007669"/>
    <property type="project" value="UniProtKB-ARBA"/>
</dbReference>
<dbReference type="AlphaFoldDB" id="A0A9P5S605"/>
<evidence type="ECO:0000256" key="3">
    <source>
        <dbReference type="ARBA" id="ARBA00023002"/>
    </source>
</evidence>
<dbReference type="PROSITE" id="PS00061">
    <property type="entry name" value="ADH_SHORT"/>
    <property type="match status" value="1"/>
</dbReference>
<evidence type="ECO:0008006" key="6">
    <source>
        <dbReference type="Google" id="ProtNLM"/>
    </source>
</evidence>
<sequence>MSSTRRVAIVTGSSRGIGRAIALRLAKDGHDIVVNYQSNASKAQEAVNDILALNQPGLRAIAVQGDVGILADGKRIVDETLQAFGRIDTVVFNAGWIVYQAIEDVTEESYEEAFRTNVKAPMFFTKQIIPHLTVGAKLIYLSTSLTGATTVPPNYFLYTATKGAVEQMVRTLSKDLGRRGINVNAVSPGPTDTDGFRFGKTEEQIKLFSQNNPFGRLGQPEDIAGAVSFIASESAGWVNGQVLRVNGGFVV</sequence>
<dbReference type="SUPFAM" id="SSF51735">
    <property type="entry name" value="NAD(P)-binding Rossmann-fold domains"/>
    <property type="match status" value="1"/>
</dbReference>
<keyword evidence="5" id="KW-1185">Reference proteome</keyword>
<evidence type="ECO:0000313" key="5">
    <source>
        <dbReference type="Proteomes" id="UP000748756"/>
    </source>
</evidence>
<accession>A0A9P5S605</accession>
<dbReference type="InterPro" id="IPR036291">
    <property type="entry name" value="NAD(P)-bd_dom_sf"/>
</dbReference>
<dbReference type="Pfam" id="PF13561">
    <property type="entry name" value="adh_short_C2"/>
    <property type="match status" value="1"/>
</dbReference>
<evidence type="ECO:0000256" key="1">
    <source>
        <dbReference type="ARBA" id="ARBA00006484"/>
    </source>
</evidence>
<comment type="similarity">
    <text evidence="1">Belongs to the short-chain dehydrogenases/reductases (SDR) family.</text>
</comment>
<dbReference type="InterPro" id="IPR020904">
    <property type="entry name" value="Sc_DH/Rdtase_CS"/>
</dbReference>
<dbReference type="PANTHER" id="PTHR48107:SF7">
    <property type="entry name" value="RE15974P"/>
    <property type="match status" value="1"/>
</dbReference>
<dbReference type="InterPro" id="IPR002347">
    <property type="entry name" value="SDR_fam"/>
</dbReference>
<evidence type="ECO:0000256" key="2">
    <source>
        <dbReference type="ARBA" id="ARBA00022857"/>
    </source>
</evidence>
<organism evidence="4 5">
    <name type="scientific">Linnemannia schmuckeri</name>
    <dbReference type="NCBI Taxonomy" id="64567"/>
    <lineage>
        <taxon>Eukaryota</taxon>
        <taxon>Fungi</taxon>
        <taxon>Fungi incertae sedis</taxon>
        <taxon>Mucoromycota</taxon>
        <taxon>Mortierellomycotina</taxon>
        <taxon>Mortierellomycetes</taxon>
        <taxon>Mortierellales</taxon>
        <taxon>Mortierellaceae</taxon>
        <taxon>Linnemannia</taxon>
    </lineage>
</organism>
<dbReference type="EMBL" id="JAAAUQ010000041">
    <property type="protein sequence ID" value="KAF9156003.1"/>
    <property type="molecule type" value="Genomic_DNA"/>
</dbReference>
<evidence type="ECO:0000313" key="4">
    <source>
        <dbReference type="EMBL" id="KAF9156003.1"/>
    </source>
</evidence>
<protein>
    <recommendedName>
        <fullName evidence="6">NAD(P)-binding protein</fullName>
    </recommendedName>
</protein>
<gene>
    <name evidence="4" type="ORF">BG015_007681</name>
</gene>
<dbReference type="OrthoDB" id="1393670at2759"/>
<comment type="caution">
    <text evidence="4">The sequence shown here is derived from an EMBL/GenBank/DDBJ whole genome shotgun (WGS) entry which is preliminary data.</text>
</comment>
<dbReference type="PANTHER" id="PTHR48107">
    <property type="entry name" value="NADPH-DEPENDENT ALDEHYDE REDUCTASE-LIKE PROTEIN, CHLOROPLASTIC-RELATED"/>
    <property type="match status" value="1"/>
</dbReference>
<dbReference type="Proteomes" id="UP000748756">
    <property type="component" value="Unassembled WGS sequence"/>
</dbReference>
<proteinExistence type="inferred from homology"/>